<keyword evidence="3" id="KW-0813">Transport</keyword>
<evidence type="ECO:0000256" key="4">
    <source>
        <dbReference type="ARBA" id="ARBA00022475"/>
    </source>
</evidence>
<comment type="similarity">
    <text evidence="2">Belongs to the autoinducer-2 exporter (AI-2E) (TC 2.A.86) family.</text>
</comment>
<reference evidence="10" key="1">
    <citation type="journal article" date="2013" name="BMC Microbiol.">
        <title>Taxonomy and evolution of bacteriochlorophyll a-containing members of the OM60/NOR5 clade of marine gammaproteobacteria: description of Luminiphilus syltensis gen. nov., sp. nov., reclassification of Haliea rubra as Pseudohaliea rubra gen. nov., comb. nov., and emendation of Chromatocurvus halotolerans.</title>
        <authorList>
            <person name="Spring S."/>
            <person name="Riedel T."/>
            <person name="Sproer C."/>
            <person name="Yan S."/>
            <person name="Harder J."/>
            <person name="Fuchs B.M."/>
        </authorList>
    </citation>
    <scope>NUCLEOTIDE SEQUENCE [LARGE SCALE GENOMIC DNA]</scope>
    <source>
        <strain evidence="10">NOR51-B</strain>
    </source>
</reference>
<dbReference type="RefSeq" id="WP_009020033.1">
    <property type="nucleotide sequence ID" value="NZ_DS999411.1"/>
</dbReference>
<dbReference type="STRING" id="565045.NOR51B_1232"/>
<keyword evidence="5 8" id="KW-0812">Transmembrane</keyword>
<dbReference type="PANTHER" id="PTHR21716:SF53">
    <property type="entry name" value="PERMEASE PERM-RELATED"/>
    <property type="match status" value="1"/>
</dbReference>
<feature type="transmembrane region" description="Helical" evidence="8">
    <location>
        <begin position="20"/>
        <end position="51"/>
    </location>
</feature>
<evidence type="ECO:0000256" key="3">
    <source>
        <dbReference type="ARBA" id="ARBA00022448"/>
    </source>
</evidence>
<dbReference type="Pfam" id="PF01594">
    <property type="entry name" value="AI-2E_transport"/>
    <property type="match status" value="1"/>
</dbReference>
<dbReference type="HOGENOM" id="CLU_031275_8_0_6"/>
<comment type="subcellular location">
    <subcellularLocation>
        <location evidence="1">Cell membrane</location>
        <topology evidence="1">Multi-pass membrane protein</topology>
    </subcellularLocation>
</comment>
<evidence type="ECO:0000256" key="1">
    <source>
        <dbReference type="ARBA" id="ARBA00004651"/>
    </source>
</evidence>
<dbReference type="AlphaFoldDB" id="B8KWW8"/>
<organism evidence="9 10">
    <name type="scientific">Luminiphilus syltensis NOR5-1B</name>
    <dbReference type="NCBI Taxonomy" id="565045"/>
    <lineage>
        <taxon>Bacteria</taxon>
        <taxon>Pseudomonadati</taxon>
        <taxon>Pseudomonadota</taxon>
        <taxon>Gammaproteobacteria</taxon>
        <taxon>Cellvibrionales</taxon>
        <taxon>Halieaceae</taxon>
        <taxon>Luminiphilus</taxon>
    </lineage>
</organism>
<feature type="transmembrane region" description="Helical" evidence="8">
    <location>
        <begin position="251"/>
        <end position="272"/>
    </location>
</feature>
<dbReference type="EMBL" id="DS999411">
    <property type="protein sequence ID" value="EED35287.1"/>
    <property type="molecule type" value="Genomic_DNA"/>
</dbReference>
<feature type="transmembrane region" description="Helical" evidence="8">
    <location>
        <begin position="71"/>
        <end position="93"/>
    </location>
</feature>
<evidence type="ECO:0000256" key="8">
    <source>
        <dbReference type="SAM" id="Phobius"/>
    </source>
</evidence>
<accession>B8KWW8</accession>
<protein>
    <submittedName>
        <fullName evidence="9">Permease, PerM family</fullName>
    </submittedName>
</protein>
<keyword evidence="7 8" id="KW-0472">Membrane</keyword>
<gene>
    <name evidence="9" type="ORF">NOR51B_1232</name>
</gene>
<dbReference type="InterPro" id="IPR002549">
    <property type="entry name" value="AI-2E-like"/>
</dbReference>
<dbReference type="Proteomes" id="UP000004699">
    <property type="component" value="Unassembled WGS sequence"/>
</dbReference>
<dbReference type="GO" id="GO:0055085">
    <property type="term" value="P:transmembrane transport"/>
    <property type="evidence" value="ECO:0007669"/>
    <property type="project" value="TreeGrafter"/>
</dbReference>
<dbReference type="PANTHER" id="PTHR21716">
    <property type="entry name" value="TRANSMEMBRANE PROTEIN"/>
    <property type="match status" value="1"/>
</dbReference>
<evidence type="ECO:0000313" key="10">
    <source>
        <dbReference type="Proteomes" id="UP000004699"/>
    </source>
</evidence>
<name>B8KWW8_9GAMM</name>
<feature type="transmembrane region" description="Helical" evidence="8">
    <location>
        <begin position="278"/>
        <end position="301"/>
    </location>
</feature>
<evidence type="ECO:0000256" key="7">
    <source>
        <dbReference type="ARBA" id="ARBA00023136"/>
    </source>
</evidence>
<feature type="transmembrane region" description="Helical" evidence="8">
    <location>
        <begin position="310"/>
        <end position="332"/>
    </location>
</feature>
<dbReference type="OrthoDB" id="5562213at2"/>
<keyword evidence="6 8" id="KW-1133">Transmembrane helix</keyword>
<dbReference type="GO" id="GO:0005886">
    <property type="term" value="C:plasma membrane"/>
    <property type="evidence" value="ECO:0007669"/>
    <property type="project" value="UniProtKB-SubCell"/>
</dbReference>
<keyword evidence="10" id="KW-1185">Reference proteome</keyword>
<dbReference type="eggNOG" id="COG0628">
    <property type="taxonomic scope" value="Bacteria"/>
</dbReference>
<feature type="transmembrane region" description="Helical" evidence="8">
    <location>
        <begin position="220"/>
        <end position="244"/>
    </location>
</feature>
<keyword evidence="4" id="KW-1003">Cell membrane</keyword>
<evidence type="ECO:0000256" key="5">
    <source>
        <dbReference type="ARBA" id="ARBA00022692"/>
    </source>
</evidence>
<feature type="transmembrane region" description="Helical" evidence="8">
    <location>
        <begin position="159"/>
        <end position="177"/>
    </location>
</feature>
<sequence>MFEVFQKWYHRYFSEEESVVLLIILVSALVVLITIGDVLTPVLVALVLAYLMQGVANQLAARGVPQSLGVWIALLLFMGVFFGSSFGLVPLIWQQLASLLRESPEMIEQVSNLLNGLAAEYPQLISQQQVEELLGGIQRELAQFGQVVLARSLSRIPGLLALLVYMVLIPMLVFFFLKDQQKIFAWFSSFLPERRPLLQRIWQEMDQQVSNYVRGKVIEIIIVGSTSYLAFTIMGLNYAALLGLLVGLSVIIPYIGATLVTVPVVMVAYFQWGVGSELYAITAAYLVIQLLDGNVLVPLLFSEAVNLHPVAIIIAVLFFGGIWGLWGVFFAIPLATLVNAVLCAWPARLDSPPNPAS</sequence>
<evidence type="ECO:0000256" key="6">
    <source>
        <dbReference type="ARBA" id="ARBA00022989"/>
    </source>
</evidence>
<evidence type="ECO:0000313" key="9">
    <source>
        <dbReference type="EMBL" id="EED35287.1"/>
    </source>
</evidence>
<proteinExistence type="inferred from homology"/>
<evidence type="ECO:0000256" key="2">
    <source>
        <dbReference type="ARBA" id="ARBA00009773"/>
    </source>
</evidence>